<dbReference type="Proteomes" id="UP001557470">
    <property type="component" value="Unassembled WGS sequence"/>
</dbReference>
<reference evidence="1 2" key="1">
    <citation type="submission" date="2024-06" db="EMBL/GenBank/DDBJ databases">
        <authorList>
            <person name="Pan Q."/>
            <person name="Wen M."/>
            <person name="Jouanno E."/>
            <person name="Zahm M."/>
            <person name="Klopp C."/>
            <person name="Cabau C."/>
            <person name="Louis A."/>
            <person name="Berthelot C."/>
            <person name="Parey E."/>
            <person name="Roest Crollius H."/>
            <person name="Montfort J."/>
            <person name="Robinson-Rechavi M."/>
            <person name="Bouchez O."/>
            <person name="Lampietro C."/>
            <person name="Lopez Roques C."/>
            <person name="Donnadieu C."/>
            <person name="Postlethwait J."/>
            <person name="Bobe J."/>
            <person name="Verreycken H."/>
            <person name="Guiguen Y."/>
        </authorList>
    </citation>
    <scope>NUCLEOTIDE SEQUENCE [LARGE SCALE GENOMIC DNA]</scope>
    <source>
        <strain evidence="1">Up_M1</strain>
        <tissue evidence="1">Testis</tissue>
    </source>
</reference>
<accession>A0ABD0Y5Z9</accession>
<protein>
    <submittedName>
        <fullName evidence="1">Uncharacterized protein</fullName>
    </submittedName>
</protein>
<proteinExistence type="predicted"/>
<feature type="non-terminal residue" evidence="1">
    <location>
        <position position="1"/>
    </location>
</feature>
<organism evidence="1 2">
    <name type="scientific">Umbra pygmaea</name>
    <name type="common">Eastern mudminnow</name>
    <dbReference type="NCBI Taxonomy" id="75934"/>
    <lineage>
        <taxon>Eukaryota</taxon>
        <taxon>Metazoa</taxon>
        <taxon>Chordata</taxon>
        <taxon>Craniata</taxon>
        <taxon>Vertebrata</taxon>
        <taxon>Euteleostomi</taxon>
        <taxon>Actinopterygii</taxon>
        <taxon>Neopterygii</taxon>
        <taxon>Teleostei</taxon>
        <taxon>Protacanthopterygii</taxon>
        <taxon>Esociformes</taxon>
        <taxon>Umbridae</taxon>
        <taxon>Umbra</taxon>
    </lineage>
</organism>
<dbReference type="AlphaFoldDB" id="A0ABD0Y5Z9"/>
<sequence>PTVRDLDDLKSRWSGFTQFAFITNYLKRYNSVTIAIILPSTLLRAAALRFVTLASEVYGQSSEARGAGLGTEPQEMSSSPPQKTAMAGLFGELFRAEEQTELFSQIIEKEVS</sequence>
<evidence type="ECO:0000313" key="2">
    <source>
        <dbReference type="Proteomes" id="UP001557470"/>
    </source>
</evidence>
<evidence type="ECO:0000313" key="1">
    <source>
        <dbReference type="EMBL" id="KAL1023580.1"/>
    </source>
</evidence>
<name>A0ABD0Y5Z9_UMBPY</name>
<keyword evidence="2" id="KW-1185">Reference proteome</keyword>
<dbReference type="EMBL" id="JAGEUA010000001">
    <property type="protein sequence ID" value="KAL1023580.1"/>
    <property type="molecule type" value="Genomic_DNA"/>
</dbReference>
<comment type="caution">
    <text evidence="1">The sequence shown here is derived from an EMBL/GenBank/DDBJ whole genome shotgun (WGS) entry which is preliminary data.</text>
</comment>
<gene>
    <name evidence="1" type="ORF">UPYG_G00043110</name>
</gene>